<dbReference type="PANTHER" id="PTHR30486">
    <property type="entry name" value="TWITCHING MOTILITY PROTEIN PILT"/>
    <property type="match status" value="1"/>
</dbReference>
<dbReference type="SUPFAM" id="SSF52540">
    <property type="entry name" value="P-loop containing nucleoside triphosphate hydrolases"/>
    <property type="match status" value="1"/>
</dbReference>
<name>A0A9D1WUQ5_9FIRM</name>
<dbReference type="EMBL" id="DXEM01000015">
    <property type="protein sequence ID" value="HIX67502.1"/>
    <property type="molecule type" value="Genomic_DNA"/>
</dbReference>
<evidence type="ECO:0000313" key="3">
    <source>
        <dbReference type="EMBL" id="HIX67502.1"/>
    </source>
</evidence>
<dbReference type="InterPro" id="IPR050921">
    <property type="entry name" value="T4SS_GSP_E_ATPase"/>
</dbReference>
<protein>
    <submittedName>
        <fullName evidence="3">CpaF family protein</fullName>
    </submittedName>
</protein>
<reference evidence="3" key="1">
    <citation type="journal article" date="2021" name="PeerJ">
        <title>Extensive microbial diversity within the chicken gut microbiome revealed by metagenomics and culture.</title>
        <authorList>
            <person name="Gilroy R."/>
            <person name="Ravi A."/>
            <person name="Getino M."/>
            <person name="Pursley I."/>
            <person name="Horton D.L."/>
            <person name="Alikhan N.F."/>
            <person name="Baker D."/>
            <person name="Gharbi K."/>
            <person name="Hall N."/>
            <person name="Watson M."/>
            <person name="Adriaenssens E.M."/>
            <person name="Foster-Nyarko E."/>
            <person name="Jarju S."/>
            <person name="Secka A."/>
            <person name="Antonio M."/>
            <person name="Oren A."/>
            <person name="Chaudhuri R.R."/>
            <person name="La Ragione R."/>
            <person name="Hildebrand F."/>
            <person name="Pallen M.J."/>
        </authorList>
    </citation>
    <scope>NUCLEOTIDE SEQUENCE</scope>
    <source>
        <strain evidence="3">CHK191-13928</strain>
    </source>
</reference>
<dbReference type="CDD" id="cd01130">
    <property type="entry name" value="VirB11-like_ATPase"/>
    <property type="match status" value="1"/>
</dbReference>
<dbReference type="Gene3D" id="3.30.450.380">
    <property type="match status" value="1"/>
</dbReference>
<dbReference type="InterPro" id="IPR001482">
    <property type="entry name" value="T2SS/T4SS_dom"/>
</dbReference>
<dbReference type="Proteomes" id="UP000886721">
    <property type="component" value="Unassembled WGS sequence"/>
</dbReference>
<reference evidence="3" key="2">
    <citation type="submission" date="2021-04" db="EMBL/GenBank/DDBJ databases">
        <authorList>
            <person name="Gilroy R."/>
        </authorList>
    </citation>
    <scope>NUCLEOTIDE SEQUENCE</scope>
    <source>
        <strain evidence="3">CHK191-13928</strain>
    </source>
</reference>
<dbReference type="Gene3D" id="3.40.50.300">
    <property type="entry name" value="P-loop containing nucleotide triphosphate hydrolases"/>
    <property type="match status" value="1"/>
</dbReference>
<dbReference type="AlphaFoldDB" id="A0A9D1WUQ5"/>
<dbReference type="GO" id="GO:0016887">
    <property type="term" value="F:ATP hydrolysis activity"/>
    <property type="evidence" value="ECO:0007669"/>
    <property type="project" value="InterPro"/>
</dbReference>
<proteinExistence type="inferred from homology"/>
<sequence length="410" mass="46682">MKEEIKKRIMDRLDFTKDITDRRLKDMIQGEILEYSREKPMLLEEKIKLSKEVFYALRKLDFLQDLLEDESVTEIMINGYQHVFIEKEGHLYQYSEQFSSEEKLYQVVQQIASGANRMVNEMHPIVDARLDDGSRVNIILPPVSLDGAVMTIRKFAKEPMTMEWLCQRGAFSKEVGEFLKVLVRAKYNIFISGGTGSGKTTLLNGLSNCIPKDERIITIEDSAELRLNGIENLVRLEMRNANAAGEHQIDMKDLIKAALRSRPDRIIVGEVRGEEALSMLNAMNTGHDGSISTGHANGTRDMLRRMETMVLMGVDMPVAAIRGQIASAIDIIVHLGRLPDGSRKLMEIVEVEGMDQQEIQIHSVFARREDGKLIQTGEIRDQKKLKEYGQYDSYQALMEKWNSGDQLLEA</sequence>
<feature type="domain" description="Bacterial type II secretion system protein E" evidence="2">
    <location>
        <begin position="61"/>
        <end position="339"/>
    </location>
</feature>
<gene>
    <name evidence="3" type="ORF">H9735_05155</name>
</gene>
<comment type="similarity">
    <text evidence="1">Belongs to the GSP E family.</text>
</comment>
<dbReference type="Pfam" id="PF00437">
    <property type="entry name" value="T2SSE"/>
    <property type="match status" value="1"/>
</dbReference>
<comment type="caution">
    <text evidence="3">The sequence shown here is derived from an EMBL/GenBank/DDBJ whole genome shotgun (WGS) entry which is preliminary data.</text>
</comment>
<organism evidence="3 4">
    <name type="scientific">Candidatus Anaerostipes excrementavium</name>
    <dbReference type="NCBI Taxonomy" id="2838463"/>
    <lineage>
        <taxon>Bacteria</taxon>
        <taxon>Bacillati</taxon>
        <taxon>Bacillota</taxon>
        <taxon>Clostridia</taxon>
        <taxon>Lachnospirales</taxon>
        <taxon>Lachnospiraceae</taxon>
        <taxon>Anaerostipes</taxon>
    </lineage>
</organism>
<evidence type="ECO:0000313" key="4">
    <source>
        <dbReference type="Proteomes" id="UP000886721"/>
    </source>
</evidence>
<dbReference type="PANTHER" id="PTHR30486:SF15">
    <property type="entry name" value="TYPE II_IV SECRETION SYSTEM ATPASE"/>
    <property type="match status" value="1"/>
</dbReference>
<evidence type="ECO:0000256" key="1">
    <source>
        <dbReference type="ARBA" id="ARBA00006611"/>
    </source>
</evidence>
<evidence type="ECO:0000259" key="2">
    <source>
        <dbReference type="Pfam" id="PF00437"/>
    </source>
</evidence>
<dbReference type="InterPro" id="IPR027417">
    <property type="entry name" value="P-loop_NTPase"/>
</dbReference>
<accession>A0A9D1WUQ5</accession>